<proteinExistence type="predicted"/>
<evidence type="ECO:0000256" key="5">
    <source>
        <dbReference type="ARBA" id="ARBA00022683"/>
    </source>
</evidence>
<organism evidence="8 9">
    <name type="scientific">Holdemanella hominis</name>
    <dbReference type="NCBI Taxonomy" id="2764327"/>
    <lineage>
        <taxon>Bacteria</taxon>
        <taxon>Bacillati</taxon>
        <taxon>Bacillota</taxon>
        <taxon>Erysipelotrichia</taxon>
        <taxon>Erysipelotrichales</taxon>
        <taxon>Erysipelotrichaceae</taxon>
        <taxon>Holdemanella</taxon>
    </lineage>
</organism>
<dbReference type="SUPFAM" id="SSF51261">
    <property type="entry name" value="Duplicated hybrid motif"/>
    <property type="match status" value="1"/>
</dbReference>
<evidence type="ECO:0000256" key="6">
    <source>
        <dbReference type="ARBA" id="ARBA00022777"/>
    </source>
</evidence>
<keyword evidence="2" id="KW-0813">Transport</keyword>
<keyword evidence="4" id="KW-0808">Transferase</keyword>
<dbReference type="RefSeq" id="WP_186998993.1">
    <property type="nucleotide sequence ID" value="NZ_JACRWH010000018.1"/>
</dbReference>
<evidence type="ECO:0000313" key="8">
    <source>
        <dbReference type="EMBL" id="MBC6012275.1"/>
    </source>
</evidence>
<dbReference type="PROSITE" id="PS00371">
    <property type="entry name" value="PTS_EIIA_TYPE_1_HIS"/>
    <property type="match status" value="1"/>
</dbReference>
<dbReference type="Gene3D" id="2.70.70.10">
    <property type="entry name" value="Glucose Permease (Domain IIA)"/>
    <property type="match status" value="1"/>
</dbReference>
<evidence type="ECO:0000256" key="1">
    <source>
        <dbReference type="ARBA" id="ARBA00004496"/>
    </source>
</evidence>
<keyword evidence="5" id="KW-0598">Phosphotransferase system</keyword>
<dbReference type="PANTHER" id="PTHR45008:SF1">
    <property type="entry name" value="PTS SYSTEM GLUCOSE-SPECIFIC EIIA COMPONENT"/>
    <property type="match status" value="1"/>
</dbReference>
<dbReference type="NCBIfam" id="TIGR00830">
    <property type="entry name" value="PTBA"/>
    <property type="match status" value="1"/>
</dbReference>
<reference evidence="8 9" key="1">
    <citation type="submission" date="2020-08" db="EMBL/GenBank/DDBJ databases">
        <authorList>
            <person name="Liu C."/>
            <person name="Sun Q."/>
        </authorList>
    </citation>
    <scope>NUCLEOTIDE SEQUENCE [LARGE SCALE GENOMIC DNA]</scope>
    <source>
        <strain evidence="8 9">L34</strain>
    </source>
</reference>
<name>A0ABR7KHR6_9FIRM</name>
<evidence type="ECO:0000313" key="9">
    <source>
        <dbReference type="Proteomes" id="UP000649075"/>
    </source>
</evidence>
<dbReference type="EMBL" id="JACRWH010000018">
    <property type="protein sequence ID" value="MBC6012275.1"/>
    <property type="molecule type" value="Genomic_DNA"/>
</dbReference>
<keyword evidence="3 8" id="KW-0762">Sugar transport</keyword>
<gene>
    <name evidence="8" type="ORF">H8911_05895</name>
</gene>
<keyword evidence="9" id="KW-1185">Reference proteome</keyword>
<dbReference type="InterPro" id="IPR050890">
    <property type="entry name" value="PTS_EIIA_component"/>
</dbReference>
<accession>A0ABR7KHR6</accession>
<evidence type="ECO:0000256" key="2">
    <source>
        <dbReference type="ARBA" id="ARBA00022448"/>
    </source>
</evidence>
<dbReference type="PANTHER" id="PTHR45008">
    <property type="entry name" value="PTS SYSTEM GLUCOSE-SPECIFIC EIIA COMPONENT"/>
    <property type="match status" value="1"/>
</dbReference>
<dbReference type="PROSITE" id="PS51093">
    <property type="entry name" value="PTS_EIIA_TYPE_1"/>
    <property type="match status" value="1"/>
</dbReference>
<keyword evidence="6" id="KW-0418">Kinase</keyword>
<dbReference type="InterPro" id="IPR011055">
    <property type="entry name" value="Dup_hybrid_motif"/>
</dbReference>
<dbReference type="Proteomes" id="UP000649075">
    <property type="component" value="Unassembled WGS sequence"/>
</dbReference>
<feature type="domain" description="PTS EIIA type-1" evidence="7">
    <location>
        <begin position="30"/>
        <end position="134"/>
    </location>
</feature>
<evidence type="ECO:0000259" key="7">
    <source>
        <dbReference type="PROSITE" id="PS51093"/>
    </source>
</evidence>
<comment type="caution">
    <text evidence="8">The sequence shown here is derived from an EMBL/GenBank/DDBJ whole genome shotgun (WGS) entry which is preliminary data.</text>
</comment>
<protein>
    <submittedName>
        <fullName evidence="8">PTS glucose transporter subunit IIA</fullName>
    </submittedName>
</protein>
<comment type="subcellular location">
    <subcellularLocation>
        <location evidence="1">Cytoplasm</location>
    </subcellularLocation>
</comment>
<evidence type="ECO:0000256" key="3">
    <source>
        <dbReference type="ARBA" id="ARBA00022597"/>
    </source>
</evidence>
<dbReference type="Pfam" id="PF00358">
    <property type="entry name" value="PTS_EIIA_1"/>
    <property type="match status" value="1"/>
</dbReference>
<sequence>MFNFFKKKNDNKKIAAYAKGKFIPITDVPDPIFSEKMMGDGIAILVEGDTIYAPCDAKVAMVATTFHAVGLNLADGTELLIHIGLETVNLKGKGFTPLVKTNDEIKKGQPIMKVDLSVMKENNLELYTPLVVLNHDSHPFKDIHNNDNIEVGDDLIQFN</sequence>
<evidence type="ECO:0000256" key="4">
    <source>
        <dbReference type="ARBA" id="ARBA00022679"/>
    </source>
</evidence>
<dbReference type="InterPro" id="IPR001127">
    <property type="entry name" value="PTS_EIIA_1_perm"/>
</dbReference>